<evidence type="ECO:0000313" key="2">
    <source>
        <dbReference type="Proteomes" id="UP000050381"/>
    </source>
</evidence>
<comment type="caution">
    <text evidence="1">The sequence shown here is derived from an EMBL/GenBank/DDBJ whole genome shotgun (WGS) entry which is preliminary data.</text>
</comment>
<organism evidence="1 2">
    <name type="scientific">Pseudomonas syringae pv. castaneae</name>
    <dbReference type="NCBI Taxonomy" id="264450"/>
    <lineage>
        <taxon>Bacteria</taxon>
        <taxon>Pseudomonadati</taxon>
        <taxon>Pseudomonadota</taxon>
        <taxon>Gammaproteobacteria</taxon>
        <taxon>Pseudomonadales</taxon>
        <taxon>Pseudomonadaceae</taxon>
        <taxon>Pseudomonas</taxon>
        <taxon>Pseudomonas syringae</taxon>
    </lineage>
</organism>
<accession>A0A0P9MZP8</accession>
<proteinExistence type="predicted"/>
<dbReference type="Proteomes" id="UP000050381">
    <property type="component" value="Unassembled WGS sequence"/>
</dbReference>
<protein>
    <submittedName>
        <fullName evidence="1">Membrane protein</fullName>
    </submittedName>
</protein>
<dbReference type="AlphaFoldDB" id="A0A0P9MZP8"/>
<sequence length="94" mass="10412">MQVFRLDVTVVDLPSMQQAHRPHQPLRQVQPLSQGQGAGLVEPFGQGHARIFAHHVIQMLALGNAMNFRKLPSGDPLEKPFFRQQCLPGPAVVP</sequence>
<reference evidence="1 2" key="1">
    <citation type="submission" date="2015-09" db="EMBL/GenBank/DDBJ databases">
        <title>Genome announcement of multiple Pseudomonas syringae strains.</title>
        <authorList>
            <person name="Thakur S."/>
            <person name="Wang P.W."/>
            <person name="Gong Y."/>
            <person name="Weir B.S."/>
            <person name="Guttman D.S."/>
        </authorList>
    </citation>
    <scope>NUCLEOTIDE SEQUENCE [LARGE SCALE GENOMIC DNA]</scope>
    <source>
        <strain evidence="1 2">ICMP9419</strain>
    </source>
</reference>
<evidence type="ECO:0000313" key="1">
    <source>
        <dbReference type="EMBL" id="KPW94661.1"/>
    </source>
</evidence>
<dbReference type="EMBL" id="LJQD01000303">
    <property type="protein sequence ID" value="KPW94661.1"/>
    <property type="molecule type" value="Genomic_DNA"/>
</dbReference>
<gene>
    <name evidence="1" type="ORF">ALO79_200395</name>
</gene>
<name>A0A0P9MZP8_PSESX</name>